<dbReference type="Pfam" id="PF05960">
    <property type="entry name" value="DUF885"/>
    <property type="match status" value="1"/>
</dbReference>
<comment type="caution">
    <text evidence="1">The sequence shown here is derived from an EMBL/GenBank/DDBJ whole genome shotgun (WGS) entry which is preliminary data.</text>
</comment>
<evidence type="ECO:0000313" key="1">
    <source>
        <dbReference type="EMBL" id="MDN4480405.1"/>
    </source>
</evidence>
<dbReference type="PANTHER" id="PTHR33361:SF2">
    <property type="entry name" value="DUF885 DOMAIN-CONTAINING PROTEIN"/>
    <property type="match status" value="1"/>
</dbReference>
<organism evidence="1 2">
    <name type="scientific">Demequina muriae</name>
    <dbReference type="NCBI Taxonomy" id="3051664"/>
    <lineage>
        <taxon>Bacteria</taxon>
        <taxon>Bacillati</taxon>
        <taxon>Actinomycetota</taxon>
        <taxon>Actinomycetes</taxon>
        <taxon>Micrococcales</taxon>
        <taxon>Demequinaceae</taxon>
        <taxon>Demequina</taxon>
    </lineage>
</organism>
<sequence length="544" mass="60648">MSALITLADEYYAYRQTTDINRHLWDCSLEQLEHWEDVAPDAVAARQARLLEFADRADRLVIDEHDPMQLALRDSIAFTARSKAHQLTWDAELQAINPAMGLIPLAMVFISRFPLRTDEHGEQYLRKMSGLAPLVDDLVAALQAAALEGRVALARHLSASADALEAYLAAPVGEDDALTAQAPPLESTDPEDWKRRLAGIVEAEVRPALRRYVEAQRALAERGRDDDHPGLVHLDGGLEHYKDLVWAHTTLPLEPAEVHQLGLEVVTALEEEYRELAGPLLGTTDNAEIYARLRDDEEMHYHSGEDIVRDATRALERATEAAPEWFAHLPRSACVAVAITSGPVAFYSAPAADGSKPGEFFFNAADPSAWSTYELEAITYHESIPGHHLQFALHAESTTLHPVLRHLNVTAYLEGWGLYTERLADEMGLYTSDLSRVGMLAADSLRACRLVVDTGLHALRWTRQEAIDYMAAHCPLSIHQITAEVDRYIGQPGQALAYMIGRREIQAIRREAEPASEFDIREFHDQVLRYGMVPLTTLRTLVLG</sequence>
<evidence type="ECO:0000313" key="2">
    <source>
        <dbReference type="Proteomes" id="UP001172708"/>
    </source>
</evidence>
<dbReference type="EMBL" id="JAUHQA010000001">
    <property type="protein sequence ID" value="MDN4480405.1"/>
    <property type="molecule type" value="Genomic_DNA"/>
</dbReference>
<dbReference type="InterPro" id="IPR010281">
    <property type="entry name" value="DUF885"/>
</dbReference>
<name>A0ABT8GG55_9MICO</name>
<dbReference type="RefSeq" id="WP_301141790.1">
    <property type="nucleotide sequence ID" value="NZ_JAUHQA010000001.1"/>
</dbReference>
<accession>A0ABT8GG55</accession>
<gene>
    <name evidence="1" type="ORF">QQX02_05645</name>
</gene>
<protein>
    <submittedName>
        <fullName evidence="1">DUF885 domain-containing protein</fullName>
    </submittedName>
</protein>
<reference evidence="1" key="1">
    <citation type="submission" date="2023-06" db="EMBL/GenBank/DDBJ databases">
        <title>Egi l300058.</title>
        <authorList>
            <person name="Gao L."/>
            <person name="Fang B.-Z."/>
            <person name="Li W.-J."/>
        </authorList>
    </citation>
    <scope>NUCLEOTIDE SEQUENCE</scope>
    <source>
        <strain evidence="1">EGI L300058</strain>
    </source>
</reference>
<keyword evidence="2" id="KW-1185">Reference proteome</keyword>
<dbReference type="Proteomes" id="UP001172708">
    <property type="component" value="Unassembled WGS sequence"/>
</dbReference>
<proteinExistence type="predicted"/>
<dbReference type="PANTHER" id="PTHR33361">
    <property type="entry name" value="GLR0591 PROTEIN"/>
    <property type="match status" value="1"/>
</dbReference>